<keyword evidence="3" id="KW-1185">Reference proteome</keyword>
<dbReference type="Pfam" id="PF13302">
    <property type="entry name" value="Acetyltransf_3"/>
    <property type="match status" value="1"/>
</dbReference>
<dbReference type="SUPFAM" id="SSF55729">
    <property type="entry name" value="Acyl-CoA N-acyltransferases (Nat)"/>
    <property type="match status" value="1"/>
</dbReference>
<accession>A0A9J6P6Y5</accession>
<dbReference type="Gene3D" id="3.40.630.30">
    <property type="match status" value="1"/>
</dbReference>
<dbReference type="GO" id="GO:0005737">
    <property type="term" value="C:cytoplasm"/>
    <property type="evidence" value="ECO:0007669"/>
    <property type="project" value="TreeGrafter"/>
</dbReference>
<dbReference type="EMBL" id="JAGSOJ010000004">
    <property type="protein sequence ID" value="MCM1991573.1"/>
    <property type="molecule type" value="Genomic_DNA"/>
</dbReference>
<reference evidence="2" key="2">
    <citation type="submission" date="2021-04" db="EMBL/GenBank/DDBJ databases">
        <authorList>
            <person name="Dong X."/>
        </authorList>
    </citation>
    <scope>NUCLEOTIDE SEQUENCE</scope>
    <source>
        <strain evidence="2">ZWT</strain>
    </source>
</reference>
<dbReference type="InterPro" id="IPR051531">
    <property type="entry name" value="N-acetyltransferase"/>
</dbReference>
<evidence type="ECO:0000259" key="1">
    <source>
        <dbReference type="PROSITE" id="PS51186"/>
    </source>
</evidence>
<dbReference type="PANTHER" id="PTHR43792:SF9">
    <property type="entry name" value="RIBOSOMAL-PROTEIN-ALANINE ACETYLTRANSFERASE"/>
    <property type="match status" value="1"/>
</dbReference>
<evidence type="ECO:0000313" key="3">
    <source>
        <dbReference type="Proteomes" id="UP001056429"/>
    </source>
</evidence>
<reference evidence="2" key="1">
    <citation type="journal article" date="2021" name="mSystems">
        <title>Bacteria and Archaea Synergistically Convert Glycine Betaine to Biogenic Methane in the Formosa Cold Seep of the South China Sea.</title>
        <authorList>
            <person name="Li L."/>
            <person name="Zhang W."/>
            <person name="Zhang S."/>
            <person name="Song L."/>
            <person name="Sun Q."/>
            <person name="Zhang H."/>
            <person name="Xiang H."/>
            <person name="Dong X."/>
        </authorList>
    </citation>
    <scope>NUCLEOTIDE SEQUENCE</scope>
    <source>
        <strain evidence="2">ZWT</strain>
    </source>
</reference>
<sequence length="188" mass="22669">MFDFTMRFPRIETERLILRRITLKDRFDIKEFYSDEEVMKYYGIYIVDDLEIIENMILDYEDGFRTNSFIRWGIELKDEGKIIGTCGFHNWIKKFSRCEMGYEMNKKYWNSGYMSEALAGIIEYAFCGMDINRIEAQTYPKNIASYSVLEKLGFKREGLLREFAYFRDKFQDLYMYSLLKSETEYNNG</sequence>
<evidence type="ECO:0000313" key="2">
    <source>
        <dbReference type="EMBL" id="MCM1991573.1"/>
    </source>
</evidence>
<dbReference type="PANTHER" id="PTHR43792">
    <property type="entry name" value="GNAT FAMILY, PUTATIVE (AFU_ORTHOLOGUE AFUA_3G00765)-RELATED-RELATED"/>
    <property type="match status" value="1"/>
</dbReference>
<name>A0A9J6P6Y5_9CLOT</name>
<dbReference type="RefSeq" id="WP_250860711.1">
    <property type="nucleotide sequence ID" value="NZ_JAGSOJ010000004.1"/>
</dbReference>
<protein>
    <submittedName>
        <fullName evidence="2">GNAT family N-acetyltransferase</fullName>
    </submittedName>
</protein>
<dbReference type="Proteomes" id="UP001056429">
    <property type="component" value="Unassembled WGS sequence"/>
</dbReference>
<dbReference type="GO" id="GO:0008999">
    <property type="term" value="F:protein-N-terminal-alanine acetyltransferase activity"/>
    <property type="evidence" value="ECO:0007669"/>
    <property type="project" value="TreeGrafter"/>
</dbReference>
<organism evidence="2 3">
    <name type="scientific">Oceanirhabdus seepicola</name>
    <dbReference type="NCBI Taxonomy" id="2828781"/>
    <lineage>
        <taxon>Bacteria</taxon>
        <taxon>Bacillati</taxon>
        <taxon>Bacillota</taxon>
        <taxon>Clostridia</taxon>
        <taxon>Eubacteriales</taxon>
        <taxon>Clostridiaceae</taxon>
        <taxon>Oceanirhabdus</taxon>
    </lineage>
</organism>
<gene>
    <name evidence="2" type="ORF">KDK92_17700</name>
</gene>
<dbReference type="InterPro" id="IPR016181">
    <property type="entry name" value="Acyl_CoA_acyltransferase"/>
</dbReference>
<comment type="caution">
    <text evidence="2">The sequence shown here is derived from an EMBL/GenBank/DDBJ whole genome shotgun (WGS) entry which is preliminary data.</text>
</comment>
<proteinExistence type="predicted"/>
<dbReference type="InterPro" id="IPR000182">
    <property type="entry name" value="GNAT_dom"/>
</dbReference>
<dbReference type="PROSITE" id="PS51186">
    <property type="entry name" value="GNAT"/>
    <property type="match status" value="1"/>
</dbReference>
<feature type="domain" description="N-acetyltransferase" evidence="1">
    <location>
        <begin position="16"/>
        <end position="180"/>
    </location>
</feature>
<dbReference type="AlphaFoldDB" id="A0A9J6P6Y5"/>